<dbReference type="Gene3D" id="3.40.190.10">
    <property type="entry name" value="Periplasmic binding protein-like II"/>
    <property type="match status" value="1"/>
</dbReference>
<dbReference type="PIRSF" id="PIRSF002741">
    <property type="entry name" value="MppA"/>
    <property type="match status" value="1"/>
</dbReference>
<keyword evidence="2" id="KW-0813">Transport</keyword>
<dbReference type="Pfam" id="PF00496">
    <property type="entry name" value="SBP_bac_5"/>
    <property type="match status" value="1"/>
</dbReference>
<dbReference type="InterPro" id="IPR000914">
    <property type="entry name" value="SBP_5_dom"/>
</dbReference>
<organism evidence="5 6">
    <name type="scientific">Erwinia rhapontici</name>
    <name type="common">Pectobacterium rhapontici</name>
    <dbReference type="NCBI Taxonomy" id="55212"/>
    <lineage>
        <taxon>Bacteria</taxon>
        <taxon>Pseudomonadati</taxon>
        <taxon>Pseudomonadota</taxon>
        <taxon>Gammaproteobacteria</taxon>
        <taxon>Enterobacterales</taxon>
        <taxon>Erwiniaceae</taxon>
        <taxon>Erwinia</taxon>
    </lineage>
</organism>
<dbReference type="EMBL" id="AP024329">
    <property type="protein sequence ID" value="BCQ36276.1"/>
    <property type="molecule type" value="Genomic_DNA"/>
</dbReference>
<evidence type="ECO:0000313" key="5">
    <source>
        <dbReference type="EMBL" id="BCQ36276.1"/>
    </source>
</evidence>
<reference evidence="5 6" key="1">
    <citation type="submission" date="2021-01" db="EMBL/GenBank/DDBJ databases">
        <title>Complete genome sequence of Erwinia rhapontici MAFF 311153.</title>
        <authorList>
            <person name="Morohoshi T."/>
            <person name="Someya N."/>
        </authorList>
    </citation>
    <scope>NUCLEOTIDE SEQUENCE [LARGE SCALE GENOMIC DNA]</scope>
    <source>
        <strain evidence="5 6">MAFF 311153</strain>
    </source>
</reference>
<dbReference type="PANTHER" id="PTHR30290:SF9">
    <property type="entry name" value="OLIGOPEPTIDE-BINDING PROTEIN APPA"/>
    <property type="match status" value="1"/>
</dbReference>
<proteinExistence type="inferred from homology"/>
<dbReference type="SUPFAM" id="SSF53850">
    <property type="entry name" value="Periplasmic binding protein-like II"/>
    <property type="match status" value="1"/>
</dbReference>
<keyword evidence="3" id="KW-0732">Signal</keyword>
<dbReference type="InterPro" id="IPR030678">
    <property type="entry name" value="Peptide/Ni-bd"/>
</dbReference>
<protein>
    <submittedName>
        <fullName evidence="5">ABC transporter substrate-binding protein</fullName>
    </submittedName>
</protein>
<accession>A0ABM7N454</accession>
<dbReference type="CDD" id="cd00995">
    <property type="entry name" value="PBP2_NikA_DppA_OppA_like"/>
    <property type="match status" value="1"/>
</dbReference>
<comment type="similarity">
    <text evidence="1">Belongs to the bacterial solute-binding protein 5 family.</text>
</comment>
<dbReference type="Proteomes" id="UP000677515">
    <property type="component" value="Chromosome"/>
</dbReference>
<evidence type="ECO:0000256" key="2">
    <source>
        <dbReference type="ARBA" id="ARBA00022448"/>
    </source>
</evidence>
<evidence type="ECO:0000313" key="6">
    <source>
        <dbReference type="Proteomes" id="UP000677515"/>
    </source>
</evidence>
<keyword evidence="6" id="KW-1185">Reference proteome</keyword>
<dbReference type="PANTHER" id="PTHR30290">
    <property type="entry name" value="PERIPLASMIC BINDING COMPONENT OF ABC TRANSPORTER"/>
    <property type="match status" value="1"/>
</dbReference>
<dbReference type="RefSeq" id="WP_133846043.1">
    <property type="nucleotide sequence ID" value="NZ_AP024329.1"/>
</dbReference>
<gene>
    <name evidence="5" type="ORF">ERHA53_36190</name>
</gene>
<feature type="domain" description="Solute-binding protein family 5" evidence="4">
    <location>
        <begin position="49"/>
        <end position="372"/>
    </location>
</feature>
<evidence type="ECO:0000256" key="3">
    <source>
        <dbReference type="ARBA" id="ARBA00022729"/>
    </source>
</evidence>
<sequence length="473" mass="52434">MTISSTDLFTVVQPTVPLADPHVLSDIRDRRSIIDAIFDALVRRNDEGEFIPWLAESWSVEDDCRRWCFQLRAGVRCHNGAILTAFDAQASLLRALSPEMPGELGTQGVLRSYLQHATVTVADNGALTIDNPEPFADLLDLLVDIAIVPADSLHALPQQPIGSGPYQFAEQQPGRITLHAFDDHWAGKPPAATLVWLAEPDAVQRQALFARGEADLLVDPLFEPAGAEHIVSQRSYLCIIFLLNLFEGATQDVRVRKALNYAVNRQAIIAHPQIAQGHARPLAGPLTARHSVIPQDVQPYRYDPNAARQLLADAGYASGLKLSLALPARFPDESIVLARHIAEELQAVGVTVDLTIYEDRPAYAQRVRDKQFGDIACFDSSPASGWRIYREKLDSRQQGPWWQGYHSEALNALLDRAAATADGDQRAAIMRQAFTQVHDDAPWLFLYAPDHRWALGEKARGWHPCAEGRVRIL</sequence>
<evidence type="ECO:0000259" key="4">
    <source>
        <dbReference type="Pfam" id="PF00496"/>
    </source>
</evidence>
<dbReference type="InterPro" id="IPR039424">
    <property type="entry name" value="SBP_5"/>
</dbReference>
<dbReference type="Gene3D" id="3.10.105.10">
    <property type="entry name" value="Dipeptide-binding Protein, Domain 3"/>
    <property type="match status" value="1"/>
</dbReference>
<name>A0ABM7N454_ERWRD</name>
<evidence type="ECO:0000256" key="1">
    <source>
        <dbReference type="ARBA" id="ARBA00005695"/>
    </source>
</evidence>